<dbReference type="AlphaFoldDB" id="A0A8E2JDS4"/>
<sequence length="166" mass="19410">DLIHRIRAIPKPARFANFFQCCVDGTTSNDVLIKPLPKKSPDPLTSDVDLRLRIYELYLDCAGRRYEKELSHMLTRSKKAISTHADIAPRNILIGEGDDCPVIGIVDWEEAGWYPEYWEYANIMKPSVDRDWQMWMERVAPERWHISGIVQRDGFYFEKMNALDYS</sequence>
<dbReference type="PANTHER" id="PTHR21310:SF58">
    <property type="entry name" value="AMINOGLYCOSIDE PHOSPHOTRANSFERASE DOMAIN-CONTAINING PROTEIN"/>
    <property type="match status" value="1"/>
</dbReference>
<dbReference type="EMBL" id="KV745038">
    <property type="protein sequence ID" value="OCK78824.1"/>
    <property type="molecule type" value="Genomic_DNA"/>
</dbReference>
<evidence type="ECO:0000313" key="3">
    <source>
        <dbReference type="Proteomes" id="UP000250266"/>
    </source>
</evidence>
<accession>A0A8E2JDS4</accession>
<proteinExistence type="predicted"/>
<dbReference type="InterPro" id="IPR051678">
    <property type="entry name" value="AGP_Transferase"/>
</dbReference>
<feature type="domain" description="Aminoglycoside phosphotransferase" evidence="1">
    <location>
        <begin position="77"/>
        <end position="132"/>
    </location>
</feature>
<gene>
    <name evidence="2" type="ORF">K432DRAFT_301174</name>
</gene>
<keyword evidence="3" id="KW-1185">Reference proteome</keyword>
<organism evidence="2 3">
    <name type="scientific">Lepidopterella palustris CBS 459.81</name>
    <dbReference type="NCBI Taxonomy" id="1314670"/>
    <lineage>
        <taxon>Eukaryota</taxon>
        <taxon>Fungi</taxon>
        <taxon>Dikarya</taxon>
        <taxon>Ascomycota</taxon>
        <taxon>Pezizomycotina</taxon>
        <taxon>Dothideomycetes</taxon>
        <taxon>Pleosporomycetidae</taxon>
        <taxon>Mytilinidiales</taxon>
        <taxon>Argynnaceae</taxon>
        <taxon>Lepidopterella</taxon>
    </lineage>
</organism>
<dbReference type="SUPFAM" id="SSF56112">
    <property type="entry name" value="Protein kinase-like (PK-like)"/>
    <property type="match status" value="1"/>
</dbReference>
<protein>
    <recommendedName>
        <fullName evidence="1">Aminoglycoside phosphotransferase domain-containing protein</fullName>
    </recommendedName>
</protein>
<dbReference type="Gene3D" id="3.90.1200.10">
    <property type="match status" value="1"/>
</dbReference>
<name>A0A8E2JDS4_9PEZI</name>
<evidence type="ECO:0000259" key="1">
    <source>
        <dbReference type="Pfam" id="PF01636"/>
    </source>
</evidence>
<feature type="non-terminal residue" evidence="2">
    <location>
        <position position="1"/>
    </location>
</feature>
<dbReference type="Pfam" id="PF01636">
    <property type="entry name" value="APH"/>
    <property type="match status" value="1"/>
</dbReference>
<dbReference type="InterPro" id="IPR002575">
    <property type="entry name" value="Aminoglycoside_PTrfase"/>
</dbReference>
<dbReference type="PANTHER" id="PTHR21310">
    <property type="entry name" value="AMINOGLYCOSIDE PHOSPHOTRANSFERASE-RELATED-RELATED"/>
    <property type="match status" value="1"/>
</dbReference>
<dbReference type="OrthoDB" id="3250044at2759"/>
<dbReference type="Proteomes" id="UP000250266">
    <property type="component" value="Unassembled WGS sequence"/>
</dbReference>
<dbReference type="InterPro" id="IPR011009">
    <property type="entry name" value="Kinase-like_dom_sf"/>
</dbReference>
<reference evidence="2 3" key="1">
    <citation type="journal article" date="2016" name="Nat. Commun.">
        <title>Ectomycorrhizal ecology is imprinted in the genome of the dominant symbiotic fungus Cenococcum geophilum.</title>
        <authorList>
            <consortium name="DOE Joint Genome Institute"/>
            <person name="Peter M."/>
            <person name="Kohler A."/>
            <person name="Ohm R.A."/>
            <person name="Kuo A."/>
            <person name="Krutzmann J."/>
            <person name="Morin E."/>
            <person name="Arend M."/>
            <person name="Barry K.W."/>
            <person name="Binder M."/>
            <person name="Choi C."/>
            <person name="Clum A."/>
            <person name="Copeland A."/>
            <person name="Grisel N."/>
            <person name="Haridas S."/>
            <person name="Kipfer T."/>
            <person name="LaButti K."/>
            <person name="Lindquist E."/>
            <person name="Lipzen A."/>
            <person name="Maire R."/>
            <person name="Meier B."/>
            <person name="Mihaltcheva S."/>
            <person name="Molinier V."/>
            <person name="Murat C."/>
            <person name="Poggeler S."/>
            <person name="Quandt C.A."/>
            <person name="Sperisen C."/>
            <person name="Tritt A."/>
            <person name="Tisserant E."/>
            <person name="Crous P.W."/>
            <person name="Henrissat B."/>
            <person name="Nehls U."/>
            <person name="Egli S."/>
            <person name="Spatafora J.W."/>
            <person name="Grigoriev I.V."/>
            <person name="Martin F.M."/>
        </authorList>
    </citation>
    <scope>NUCLEOTIDE SEQUENCE [LARGE SCALE GENOMIC DNA]</scope>
    <source>
        <strain evidence="2 3">CBS 459.81</strain>
    </source>
</reference>
<evidence type="ECO:0000313" key="2">
    <source>
        <dbReference type="EMBL" id="OCK78824.1"/>
    </source>
</evidence>